<feature type="transmembrane region" description="Helical" evidence="7">
    <location>
        <begin position="297"/>
        <end position="314"/>
    </location>
</feature>
<dbReference type="GO" id="GO:0005886">
    <property type="term" value="C:plasma membrane"/>
    <property type="evidence" value="ECO:0007669"/>
    <property type="project" value="UniProtKB-SubCell"/>
</dbReference>
<dbReference type="PANTHER" id="PTHR43744">
    <property type="entry name" value="ABC TRANSPORTER PERMEASE PROTEIN MG189-RELATED-RELATED"/>
    <property type="match status" value="1"/>
</dbReference>
<comment type="subcellular location">
    <subcellularLocation>
        <location evidence="1 7">Cell membrane</location>
        <topology evidence="1 7">Multi-pass membrane protein</topology>
    </subcellularLocation>
</comment>
<evidence type="ECO:0000256" key="2">
    <source>
        <dbReference type="ARBA" id="ARBA00022448"/>
    </source>
</evidence>
<evidence type="ECO:0000256" key="4">
    <source>
        <dbReference type="ARBA" id="ARBA00022692"/>
    </source>
</evidence>
<evidence type="ECO:0000313" key="10">
    <source>
        <dbReference type="Proteomes" id="UP000199544"/>
    </source>
</evidence>
<keyword evidence="4 7" id="KW-0812">Transmembrane</keyword>
<feature type="transmembrane region" description="Helical" evidence="7">
    <location>
        <begin position="106"/>
        <end position="129"/>
    </location>
</feature>
<dbReference type="OrthoDB" id="9810086at2"/>
<dbReference type="EMBL" id="FNHW01000001">
    <property type="protein sequence ID" value="SDN08201.1"/>
    <property type="molecule type" value="Genomic_DNA"/>
</dbReference>
<reference evidence="10" key="1">
    <citation type="submission" date="2016-10" db="EMBL/GenBank/DDBJ databases">
        <authorList>
            <person name="Varghese N."/>
            <person name="Submissions S."/>
        </authorList>
    </citation>
    <scope>NUCLEOTIDE SEQUENCE [LARGE SCALE GENOMIC DNA]</scope>
    <source>
        <strain evidence="10">CGMCC 1.6854</strain>
    </source>
</reference>
<evidence type="ECO:0000256" key="5">
    <source>
        <dbReference type="ARBA" id="ARBA00022989"/>
    </source>
</evidence>
<feature type="transmembrane region" description="Helical" evidence="7">
    <location>
        <begin position="37"/>
        <end position="66"/>
    </location>
</feature>
<dbReference type="InterPro" id="IPR000515">
    <property type="entry name" value="MetI-like"/>
</dbReference>
<organism evidence="9 10">
    <name type="scientific">Fictibacillus solisalsi</name>
    <dbReference type="NCBI Taxonomy" id="459525"/>
    <lineage>
        <taxon>Bacteria</taxon>
        <taxon>Bacillati</taxon>
        <taxon>Bacillota</taxon>
        <taxon>Bacilli</taxon>
        <taxon>Bacillales</taxon>
        <taxon>Fictibacillaceae</taxon>
        <taxon>Fictibacillus</taxon>
    </lineage>
</organism>
<keyword evidence="2 7" id="KW-0813">Transport</keyword>
<feature type="domain" description="ABC transmembrane type-1" evidence="8">
    <location>
        <begin position="106"/>
        <end position="311"/>
    </location>
</feature>
<feature type="transmembrane region" description="Helical" evidence="7">
    <location>
        <begin position="173"/>
        <end position="195"/>
    </location>
</feature>
<feature type="transmembrane region" description="Helical" evidence="7">
    <location>
        <begin position="216"/>
        <end position="241"/>
    </location>
</feature>
<proteinExistence type="inferred from homology"/>
<feature type="transmembrane region" description="Helical" evidence="7">
    <location>
        <begin position="141"/>
        <end position="161"/>
    </location>
</feature>
<evidence type="ECO:0000313" key="9">
    <source>
        <dbReference type="EMBL" id="SDN08201.1"/>
    </source>
</evidence>
<comment type="similarity">
    <text evidence="7">Belongs to the binding-protein-dependent transport system permease family.</text>
</comment>
<keyword evidence="6 7" id="KW-0472">Membrane</keyword>
<evidence type="ECO:0000256" key="6">
    <source>
        <dbReference type="ARBA" id="ARBA00023136"/>
    </source>
</evidence>
<dbReference type="AlphaFoldDB" id="A0A1G9YI91"/>
<dbReference type="Proteomes" id="UP000199544">
    <property type="component" value="Unassembled WGS sequence"/>
</dbReference>
<accession>A0A1G9YI91</accession>
<name>A0A1G9YI91_9BACL</name>
<dbReference type="SUPFAM" id="SSF161098">
    <property type="entry name" value="MetI-like"/>
    <property type="match status" value="1"/>
</dbReference>
<evidence type="ECO:0000256" key="7">
    <source>
        <dbReference type="RuleBase" id="RU363032"/>
    </source>
</evidence>
<dbReference type="Gene3D" id="1.10.3720.10">
    <property type="entry name" value="MetI-like"/>
    <property type="match status" value="1"/>
</dbReference>
<evidence type="ECO:0000256" key="1">
    <source>
        <dbReference type="ARBA" id="ARBA00004651"/>
    </source>
</evidence>
<dbReference type="InterPro" id="IPR035906">
    <property type="entry name" value="MetI-like_sf"/>
</dbReference>
<keyword evidence="3" id="KW-1003">Cell membrane</keyword>
<protein>
    <submittedName>
        <fullName evidence="9">Putative aldouronate transport system permease protein</fullName>
    </submittedName>
</protein>
<gene>
    <name evidence="9" type="ORF">SAMN04488137_3419</name>
</gene>
<evidence type="ECO:0000259" key="8">
    <source>
        <dbReference type="PROSITE" id="PS50928"/>
    </source>
</evidence>
<dbReference type="GO" id="GO:0055085">
    <property type="term" value="P:transmembrane transport"/>
    <property type="evidence" value="ECO:0007669"/>
    <property type="project" value="InterPro"/>
</dbReference>
<dbReference type="Pfam" id="PF00528">
    <property type="entry name" value="BPD_transp_1"/>
    <property type="match status" value="1"/>
</dbReference>
<dbReference type="PANTHER" id="PTHR43744:SF9">
    <property type="entry name" value="POLYGALACTURONAN_RHAMNOGALACTURONAN TRANSPORT SYSTEM PERMEASE PROTEIN YTCP"/>
    <property type="match status" value="1"/>
</dbReference>
<sequence length="329" mass="37407">MPELGQNQLGVDLSSTVKVMKGSKVKKGRKKHRDPRALSPAVNTIITILLGILAFACIFPFIYVIIISFTSEESIVRNGFQIIPKNWSMDAYHYLWSMKEQLFRSYGVTIFVTIVGTVISVFMITFYAYAISRPQFKYRRFFTFLAFFTLLFSGGLVPTYIVVTQFLHLKDTIWALILPLSMNAFYIIIMRTFFLKSVSESILESARIDGASELRIFFQIIFPLSLPGIATIALFSTLGYWNDWFTALLYINNPDLVPLQALLMKIEANLEFIRQNMDVANMQLSIFSTIPQESAKMAMVVIATLPIAVSYPFFQKYFISGLTIGGVKE</sequence>
<evidence type="ECO:0000256" key="3">
    <source>
        <dbReference type="ARBA" id="ARBA00022475"/>
    </source>
</evidence>
<keyword evidence="5 7" id="KW-1133">Transmembrane helix</keyword>
<dbReference type="STRING" id="459525.SAMN04488137_3419"/>
<keyword evidence="10" id="KW-1185">Reference proteome</keyword>
<dbReference type="PROSITE" id="PS50928">
    <property type="entry name" value="ABC_TM1"/>
    <property type="match status" value="1"/>
</dbReference>
<dbReference type="CDD" id="cd06261">
    <property type="entry name" value="TM_PBP2"/>
    <property type="match status" value="1"/>
</dbReference>